<comment type="caution">
    <text evidence="1">The sequence shown here is derived from an EMBL/GenBank/DDBJ whole genome shotgun (WGS) entry which is preliminary data.</text>
</comment>
<evidence type="ECO:0008006" key="3">
    <source>
        <dbReference type="Google" id="ProtNLM"/>
    </source>
</evidence>
<name>A0ABP3TKY0_9GAMM</name>
<evidence type="ECO:0000313" key="1">
    <source>
        <dbReference type="EMBL" id="GAA0704033.1"/>
    </source>
</evidence>
<dbReference type="InterPro" id="IPR002321">
    <property type="entry name" value="Cyt_c_II"/>
</dbReference>
<dbReference type="InterPro" id="IPR010980">
    <property type="entry name" value="Cyt_c/b562"/>
</dbReference>
<gene>
    <name evidence="1" type="ORF">GCM10009105_00570</name>
</gene>
<proteinExistence type="predicted"/>
<protein>
    <recommendedName>
        <fullName evidence="3">Cytochrome c</fullName>
    </recommendedName>
</protein>
<sequence length="130" mass="13976">MRYLVCLIVGLAIGAIVASMTVNAFARRDAWPRGLMNVMQHELVDARAAARSGQCAAPATRNSAAHLQLIADDLERALLAPGTKDRVLSQYASDFRAAVAQWDSSADCARQTAALTTVANACDACHRDYR</sequence>
<accession>A0ABP3TKY0</accession>
<evidence type="ECO:0000313" key="2">
    <source>
        <dbReference type="Proteomes" id="UP001501523"/>
    </source>
</evidence>
<dbReference type="Proteomes" id="UP001501523">
    <property type="component" value="Unassembled WGS sequence"/>
</dbReference>
<keyword evidence="2" id="KW-1185">Reference proteome</keyword>
<dbReference type="PROSITE" id="PS51009">
    <property type="entry name" value="CYTCII"/>
    <property type="match status" value="1"/>
</dbReference>
<reference evidence="2" key="1">
    <citation type="journal article" date="2019" name="Int. J. Syst. Evol. Microbiol.">
        <title>The Global Catalogue of Microorganisms (GCM) 10K type strain sequencing project: providing services to taxonomists for standard genome sequencing and annotation.</title>
        <authorList>
            <consortium name="The Broad Institute Genomics Platform"/>
            <consortium name="The Broad Institute Genome Sequencing Center for Infectious Disease"/>
            <person name="Wu L."/>
            <person name="Ma J."/>
        </authorList>
    </citation>
    <scope>NUCLEOTIDE SEQUENCE [LARGE SCALE GENOMIC DNA]</scope>
    <source>
        <strain evidence="2">JCM 15421</strain>
    </source>
</reference>
<organism evidence="1 2">
    <name type="scientific">Dokdonella soli</name>
    <dbReference type="NCBI Taxonomy" id="529810"/>
    <lineage>
        <taxon>Bacteria</taxon>
        <taxon>Pseudomonadati</taxon>
        <taxon>Pseudomonadota</taxon>
        <taxon>Gammaproteobacteria</taxon>
        <taxon>Lysobacterales</taxon>
        <taxon>Rhodanobacteraceae</taxon>
        <taxon>Dokdonella</taxon>
    </lineage>
</organism>
<dbReference type="SUPFAM" id="SSF47175">
    <property type="entry name" value="Cytochromes"/>
    <property type="match status" value="1"/>
</dbReference>
<dbReference type="RefSeq" id="WP_343785952.1">
    <property type="nucleotide sequence ID" value="NZ_BAAAEU010000001.1"/>
</dbReference>
<dbReference type="EMBL" id="BAAAEU010000001">
    <property type="protein sequence ID" value="GAA0704033.1"/>
    <property type="molecule type" value="Genomic_DNA"/>
</dbReference>